<dbReference type="GO" id="GO:0005975">
    <property type="term" value="P:carbohydrate metabolic process"/>
    <property type="evidence" value="ECO:0007669"/>
    <property type="project" value="InterPro"/>
</dbReference>
<keyword evidence="5 7" id="KW-0326">Glycosidase</keyword>
<dbReference type="PANTHER" id="PTHR10353:SF297">
    <property type="entry name" value="VICIANIN HYDROLASE-LIKE"/>
    <property type="match status" value="1"/>
</dbReference>
<organism evidence="7 8">
    <name type="scientific">Ricinus communis</name>
    <name type="common">Castor bean</name>
    <dbReference type="NCBI Taxonomy" id="3988"/>
    <lineage>
        <taxon>Eukaryota</taxon>
        <taxon>Viridiplantae</taxon>
        <taxon>Streptophyta</taxon>
        <taxon>Embryophyta</taxon>
        <taxon>Tracheophyta</taxon>
        <taxon>Spermatophyta</taxon>
        <taxon>Magnoliopsida</taxon>
        <taxon>eudicotyledons</taxon>
        <taxon>Gunneridae</taxon>
        <taxon>Pentapetalae</taxon>
        <taxon>rosids</taxon>
        <taxon>fabids</taxon>
        <taxon>Malpighiales</taxon>
        <taxon>Euphorbiaceae</taxon>
        <taxon>Acalyphoideae</taxon>
        <taxon>Acalypheae</taxon>
        <taxon>Ricinus</taxon>
    </lineage>
</organism>
<keyword evidence="6" id="KW-0732">Signal</keyword>
<dbReference type="InterPro" id="IPR001360">
    <property type="entry name" value="Glyco_hydro_1"/>
</dbReference>
<dbReference type="PANTHER" id="PTHR10353">
    <property type="entry name" value="GLYCOSYL HYDROLASE"/>
    <property type="match status" value="1"/>
</dbReference>
<evidence type="ECO:0000256" key="4">
    <source>
        <dbReference type="RuleBase" id="RU003690"/>
    </source>
</evidence>
<dbReference type="EC" id="3.2.1.21" evidence="7"/>
<evidence type="ECO:0000256" key="3">
    <source>
        <dbReference type="PROSITE-ProRule" id="PRU10055"/>
    </source>
</evidence>
<dbReference type="SUPFAM" id="SSF51445">
    <property type="entry name" value="(Trans)glycosidases"/>
    <property type="match status" value="1"/>
</dbReference>
<evidence type="ECO:0000313" key="7">
    <source>
        <dbReference type="EMBL" id="EEF50176.1"/>
    </source>
</evidence>
<keyword evidence="8" id="KW-1185">Reference proteome</keyword>
<reference evidence="8" key="1">
    <citation type="journal article" date="2010" name="Nat. Biotechnol.">
        <title>Draft genome sequence of the oilseed species Ricinus communis.</title>
        <authorList>
            <person name="Chan A.P."/>
            <person name="Crabtree J."/>
            <person name="Zhao Q."/>
            <person name="Lorenzi H."/>
            <person name="Orvis J."/>
            <person name="Puiu D."/>
            <person name="Melake-Berhan A."/>
            <person name="Jones K.M."/>
            <person name="Redman J."/>
            <person name="Chen G."/>
            <person name="Cahoon E.B."/>
            <person name="Gedil M."/>
            <person name="Stanke M."/>
            <person name="Haas B.J."/>
            <person name="Wortman J.R."/>
            <person name="Fraser-Liggett C.M."/>
            <person name="Ravel J."/>
            <person name="Rabinowicz P.D."/>
        </authorList>
    </citation>
    <scope>NUCLEOTIDE SEQUENCE [LARGE SCALE GENOMIC DNA]</scope>
    <source>
        <strain evidence="8">cv. Hale</strain>
    </source>
</reference>
<dbReference type="GO" id="GO:0008422">
    <property type="term" value="F:beta-glucosidase activity"/>
    <property type="evidence" value="ECO:0000318"/>
    <property type="project" value="GO_Central"/>
</dbReference>
<protein>
    <submittedName>
        <fullName evidence="7">Beta-glucosidase, putative</fullName>
        <ecNumber evidence="7">3.2.1.21</ecNumber>
    </submittedName>
</protein>
<dbReference type="InterPro" id="IPR017853">
    <property type="entry name" value="GH"/>
</dbReference>
<evidence type="ECO:0000256" key="5">
    <source>
        <dbReference type="RuleBase" id="RU004468"/>
    </source>
</evidence>
<keyword evidence="2 5" id="KW-0378">Hydrolase</keyword>
<dbReference type="InterPro" id="IPR033132">
    <property type="entry name" value="GH_1_N_CS"/>
</dbReference>
<dbReference type="Gene3D" id="3.20.20.80">
    <property type="entry name" value="Glycosidases"/>
    <property type="match status" value="1"/>
</dbReference>
<evidence type="ECO:0000256" key="2">
    <source>
        <dbReference type="ARBA" id="ARBA00022801"/>
    </source>
</evidence>
<proteinExistence type="inferred from homology"/>
<dbReference type="PROSITE" id="PS00572">
    <property type="entry name" value="GLYCOSYL_HYDROL_F1_1"/>
    <property type="match status" value="1"/>
</dbReference>
<dbReference type="EMBL" id="EQ973776">
    <property type="protein sequence ID" value="EEF50176.1"/>
    <property type="molecule type" value="Genomic_DNA"/>
</dbReference>
<dbReference type="PROSITE" id="PS00653">
    <property type="entry name" value="GLYCOSYL_HYDROL_F1_2"/>
    <property type="match status" value="1"/>
</dbReference>
<dbReference type="Pfam" id="PF00232">
    <property type="entry name" value="Glyco_hydro_1"/>
    <property type="match status" value="1"/>
</dbReference>
<dbReference type="STRING" id="3988.B9REH3"/>
<dbReference type="PRINTS" id="PR00131">
    <property type="entry name" value="GLHYDRLASE1"/>
</dbReference>
<evidence type="ECO:0000313" key="8">
    <source>
        <dbReference type="Proteomes" id="UP000008311"/>
    </source>
</evidence>
<gene>
    <name evidence="7" type="ORF">RCOM_1770010</name>
</gene>
<dbReference type="eggNOG" id="KOG0626">
    <property type="taxonomic scope" value="Eukaryota"/>
</dbReference>
<dbReference type="InParanoid" id="B9REH3"/>
<evidence type="ECO:0000256" key="6">
    <source>
        <dbReference type="SAM" id="SignalP"/>
    </source>
</evidence>
<feature type="chain" id="PRO_5002888478" evidence="6">
    <location>
        <begin position="25"/>
        <end position="454"/>
    </location>
</feature>
<dbReference type="InterPro" id="IPR018120">
    <property type="entry name" value="Glyco_hydro_1_AS"/>
</dbReference>
<accession>B9REH3</accession>
<dbReference type="Proteomes" id="UP000008311">
    <property type="component" value="Unassembled WGS sequence"/>
</dbReference>
<dbReference type="AlphaFoldDB" id="B9REH3"/>
<feature type="active site" description="Nucleophile" evidence="3">
    <location>
        <position position="416"/>
    </location>
</feature>
<dbReference type="FunFam" id="3.20.20.80:FF:000022">
    <property type="entry name" value="Beta-glucosidase 11"/>
    <property type="match status" value="1"/>
</dbReference>
<name>B9REH3_RICCO</name>
<feature type="signal peptide" evidence="6">
    <location>
        <begin position="1"/>
        <end position="24"/>
    </location>
</feature>
<comment type="similarity">
    <text evidence="1 4">Belongs to the glycosyl hydrolase 1 family.</text>
</comment>
<evidence type="ECO:0000256" key="1">
    <source>
        <dbReference type="ARBA" id="ARBA00010838"/>
    </source>
</evidence>
<sequence>MAAQVAILLCCLVMIGGFLGSTYATTPGHYTMPFNRSSYPSGFIFGAGSAAYQSEGAAYIDGKGPSIWDTFTREHPEKIWDQSNGDVAIDFYHRYKEDIQLMKRIGLDSFRFSISWSRVLPKGKVSGGVNPKGVKFYNDLINELIANGLTPFVTLFHWDLPQALEDEYNGFLSPKVVDDYRDYADFCFKTFGDRVKHWCTLNEPYSFSINGYNGGTFAPGRCSNYVGNCTAGDSSTEPYLVAHHLLLSHASAVRLYKAKYQATQKGQIGVTLVTNWFIPKSPASESDKKATMRIIDFMFGWFAHPITYGDYPEIMKAYVGDRLPKFTKEQSKLLKGSLDYMGVNYYTTNFASNNPVTTSNHSWSTDSQTTLSVTKAGVPIGTPTPLNWLYVYPRGIYHLMLHIRDNYKNPPIFVTENGLADANNASISIEESRKDALRIRYYHTHLTNLLQAIK</sequence>